<reference evidence="2 3" key="1">
    <citation type="journal article" date="2019" name="Environ. Microbiol.">
        <title>Species interactions and distinct microbial communities in high Arctic permafrost affected cryosols are associated with the CH4 and CO2 gas fluxes.</title>
        <authorList>
            <person name="Altshuler I."/>
            <person name="Hamel J."/>
            <person name="Turney S."/>
            <person name="Magnuson E."/>
            <person name="Levesque R."/>
            <person name="Greer C."/>
            <person name="Whyte L.G."/>
        </authorList>
    </citation>
    <scope>NUCLEOTIDE SEQUENCE [LARGE SCALE GENOMIC DNA]</scope>
    <source>
        <strain evidence="2 3">S9.2P</strain>
    </source>
</reference>
<dbReference type="RefSeq" id="WP_140469142.1">
    <property type="nucleotide sequence ID" value="NZ_RCYZ01000009.1"/>
</dbReference>
<keyword evidence="1" id="KW-0732">Signal</keyword>
<dbReference type="Proteomes" id="UP000317646">
    <property type="component" value="Unassembled WGS sequence"/>
</dbReference>
<evidence type="ECO:0008006" key="4">
    <source>
        <dbReference type="Google" id="ProtNLM"/>
    </source>
</evidence>
<feature type="chain" id="PRO_5021458626" description="Lipoprotein" evidence="1">
    <location>
        <begin position="21"/>
        <end position="220"/>
    </location>
</feature>
<organism evidence="2 3">
    <name type="scientific">Hymenobacter nivis</name>
    <dbReference type="NCBI Taxonomy" id="1850093"/>
    <lineage>
        <taxon>Bacteria</taxon>
        <taxon>Pseudomonadati</taxon>
        <taxon>Bacteroidota</taxon>
        <taxon>Cytophagia</taxon>
        <taxon>Cytophagales</taxon>
        <taxon>Hymenobacteraceae</taxon>
        <taxon>Hymenobacter</taxon>
    </lineage>
</organism>
<sequence length="220" mass="23086">MNTKLLGLLAAAALATASCSQEKTDTSATTTVATGGDSTSVTTTVDTMAYRTPALSLANRVAAELNPADTALPRKLQPIYYTRGRALQAIETRYTTDTTGRYAAIKAANDQTSTAVKAAVSEPQYVTYSTNAGSYYGGPYSAATLAAARATDTKASLGARVGQGSGIKKLENSDDEGKVKYQNGAKIKRSDDGSLKIKRADGTKIKIDEDGHRTVKKGLF</sequence>
<keyword evidence="3" id="KW-1185">Reference proteome</keyword>
<evidence type="ECO:0000313" key="2">
    <source>
        <dbReference type="EMBL" id="TPG62406.1"/>
    </source>
</evidence>
<protein>
    <recommendedName>
        <fullName evidence="4">Lipoprotein</fullName>
    </recommendedName>
</protein>
<gene>
    <name evidence="2" type="ORF">EAH73_19630</name>
</gene>
<evidence type="ECO:0000313" key="3">
    <source>
        <dbReference type="Proteomes" id="UP000317646"/>
    </source>
</evidence>
<name>A0A502GN33_9BACT</name>
<dbReference type="AlphaFoldDB" id="A0A502GN33"/>
<dbReference type="EMBL" id="RCYZ01000009">
    <property type="protein sequence ID" value="TPG62406.1"/>
    <property type="molecule type" value="Genomic_DNA"/>
</dbReference>
<dbReference type="OrthoDB" id="881647at2"/>
<accession>A0A502GN33</accession>
<comment type="caution">
    <text evidence="2">The sequence shown here is derived from an EMBL/GenBank/DDBJ whole genome shotgun (WGS) entry which is preliminary data.</text>
</comment>
<feature type="signal peptide" evidence="1">
    <location>
        <begin position="1"/>
        <end position="20"/>
    </location>
</feature>
<dbReference type="PROSITE" id="PS51257">
    <property type="entry name" value="PROKAR_LIPOPROTEIN"/>
    <property type="match status" value="1"/>
</dbReference>
<proteinExistence type="predicted"/>
<evidence type="ECO:0000256" key="1">
    <source>
        <dbReference type="SAM" id="SignalP"/>
    </source>
</evidence>